<evidence type="ECO:0000256" key="7">
    <source>
        <dbReference type="ARBA" id="ARBA00022692"/>
    </source>
</evidence>
<evidence type="ECO:0000256" key="14">
    <source>
        <dbReference type="SAM" id="Phobius"/>
    </source>
</evidence>
<evidence type="ECO:0000256" key="2">
    <source>
        <dbReference type="ARBA" id="ARBA00004651"/>
    </source>
</evidence>
<keyword evidence="7 14" id="KW-0812">Transmembrane</keyword>
<organism evidence="17 18">
    <name type="scientific">Brevibacillus choshinensis</name>
    <dbReference type="NCBI Taxonomy" id="54911"/>
    <lineage>
        <taxon>Bacteria</taxon>
        <taxon>Bacillati</taxon>
        <taxon>Bacillota</taxon>
        <taxon>Bacilli</taxon>
        <taxon>Bacillales</taxon>
        <taxon>Paenibacillaceae</taxon>
        <taxon>Brevibacillus</taxon>
    </lineage>
</organism>
<dbReference type="InterPro" id="IPR036890">
    <property type="entry name" value="HATPase_C_sf"/>
</dbReference>
<dbReference type="EMBL" id="CP069127">
    <property type="protein sequence ID" value="QRG68860.1"/>
    <property type="molecule type" value="Genomic_DNA"/>
</dbReference>
<accession>A0ABX7FV44</accession>
<gene>
    <name evidence="17" type="ORF">JNE38_06860</name>
</gene>
<keyword evidence="5" id="KW-0597">Phosphoprotein</keyword>
<comment type="subcellular location">
    <subcellularLocation>
        <location evidence="2">Cell membrane</location>
        <topology evidence="2">Multi-pass membrane protein</topology>
    </subcellularLocation>
</comment>
<evidence type="ECO:0000256" key="5">
    <source>
        <dbReference type="ARBA" id="ARBA00022553"/>
    </source>
</evidence>
<evidence type="ECO:0000256" key="13">
    <source>
        <dbReference type="ARBA" id="ARBA00023136"/>
    </source>
</evidence>
<sequence>MRLSSKIHLYSTVLFAMLLVVMNLSIYYLFYWLTLNSQREQVEAQAATIERGIREAGARIPVEELLRAYVPLDGMLRIVAQTSGDFPPITSPSQSALSQREVSYYAEKTTEIIRYANLPYVFVSVPTIWMDGEVINIQVTVSLREAEDNLRILRLVLVAVTAVALLPAIASSRVLGTLITKPISSMTHTMREIQDSGHFKRLELVDSSEDELMEMGDTFNRMIDLLESNYKKQEQFVSNASHELKTPLTVIEGYANLLKRKGLDRPDLFRESIDAIHSEAIRMKEMTERLLLLARDREKWHVDWELLDLLEIAEESAKAFRNAYGRDVYTETEESVIGYADKNLLRQLLFIFLDNARKYSDEPIVIQVGHSHAVGWIRIIDRGIGIPFEDIPKVFDRFYRVDPARSRKSGGAGLGLSLAKEIADAIGARIDLESREGVGTTVTVSLRETRV</sequence>
<dbReference type="InterPro" id="IPR003594">
    <property type="entry name" value="HATPase_dom"/>
</dbReference>
<dbReference type="InterPro" id="IPR003660">
    <property type="entry name" value="HAMP_dom"/>
</dbReference>
<reference evidence="17 18" key="1">
    <citation type="submission" date="2021-01" db="EMBL/GenBank/DDBJ databases">
        <title>Identification of strong promoters based on the transcriptome of Brevibacillus choshinensis.</title>
        <authorList>
            <person name="Yao D."/>
            <person name="Zhang K."/>
            <person name="Wu J."/>
        </authorList>
    </citation>
    <scope>NUCLEOTIDE SEQUENCE [LARGE SCALE GENOMIC DNA]</scope>
    <source>
        <strain evidence="17 18">HPD31-SP3</strain>
    </source>
</reference>
<dbReference type="CDD" id="cd06225">
    <property type="entry name" value="HAMP"/>
    <property type="match status" value="1"/>
</dbReference>
<dbReference type="Proteomes" id="UP000596248">
    <property type="component" value="Chromosome"/>
</dbReference>
<dbReference type="InterPro" id="IPR050428">
    <property type="entry name" value="TCS_sensor_his_kinase"/>
</dbReference>
<dbReference type="SMART" id="SM00387">
    <property type="entry name" value="HATPase_c"/>
    <property type="match status" value="1"/>
</dbReference>
<evidence type="ECO:0000256" key="4">
    <source>
        <dbReference type="ARBA" id="ARBA00022475"/>
    </source>
</evidence>
<dbReference type="Pfam" id="PF02518">
    <property type="entry name" value="HATPase_c"/>
    <property type="match status" value="1"/>
</dbReference>
<comment type="catalytic activity">
    <reaction evidence="1">
        <text>ATP + protein L-histidine = ADP + protein N-phospho-L-histidine.</text>
        <dbReference type="EC" id="2.7.13.3"/>
    </reaction>
</comment>
<dbReference type="InterPro" id="IPR036097">
    <property type="entry name" value="HisK_dim/P_sf"/>
</dbReference>
<feature type="domain" description="HAMP" evidence="16">
    <location>
        <begin position="177"/>
        <end position="231"/>
    </location>
</feature>
<keyword evidence="13 14" id="KW-0472">Membrane</keyword>
<keyword evidence="12" id="KW-0902">Two-component regulatory system</keyword>
<dbReference type="InterPro" id="IPR004358">
    <property type="entry name" value="Sig_transdc_His_kin-like_C"/>
</dbReference>
<dbReference type="PANTHER" id="PTHR45436:SF5">
    <property type="entry name" value="SENSOR HISTIDINE KINASE TRCS"/>
    <property type="match status" value="1"/>
</dbReference>
<evidence type="ECO:0000259" key="16">
    <source>
        <dbReference type="PROSITE" id="PS50885"/>
    </source>
</evidence>
<dbReference type="Gene3D" id="6.10.340.10">
    <property type="match status" value="1"/>
</dbReference>
<keyword evidence="6" id="KW-0808">Transferase</keyword>
<dbReference type="PROSITE" id="PS50885">
    <property type="entry name" value="HAMP"/>
    <property type="match status" value="1"/>
</dbReference>
<evidence type="ECO:0000256" key="11">
    <source>
        <dbReference type="ARBA" id="ARBA00022989"/>
    </source>
</evidence>
<feature type="transmembrane region" description="Helical" evidence="14">
    <location>
        <begin position="152"/>
        <end position="176"/>
    </location>
</feature>
<evidence type="ECO:0000256" key="12">
    <source>
        <dbReference type="ARBA" id="ARBA00023012"/>
    </source>
</evidence>
<keyword evidence="8" id="KW-0547">Nucleotide-binding</keyword>
<evidence type="ECO:0000256" key="9">
    <source>
        <dbReference type="ARBA" id="ARBA00022777"/>
    </source>
</evidence>
<feature type="domain" description="Histidine kinase" evidence="15">
    <location>
        <begin position="239"/>
        <end position="450"/>
    </location>
</feature>
<dbReference type="CDD" id="cd00082">
    <property type="entry name" value="HisKA"/>
    <property type="match status" value="1"/>
</dbReference>
<keyword evidence="11 14" id="KW-1133">Transmembrane helix</keyword>
<dbReference type="CDD" id="cd00075">
    <property type="entry name" value="HATPase"/>
    <property type="match status" value="1"/>
</dbReference>
<dbReference type="InterPro" id="IPR005467">
    <property type="entry name" value="His_kinase_dom"/>
</dbReference>
<protein>
    <recommendedName>
        <fullName evidence="3">histidine kinase</fullName>
        <ecNumber evidence="3">2.7.13.3</ecNumber>
    </recommendedName>
</protein>
<evidence type="ECO:0000256" key="1">
    <source>
        <dbReference type="ARBA" id="ARBA00000085"/>
    </source>
</evidence>
<dbReference type="SUPFAM" id="SSF55874">
    <property type="entry name" value="ATPase domain of HSP90 chaperone/DNA topoisomerase II/histidine kinase"/>
    <property type="match status" value="1"/>
</dbReference>
<dbReference type="Gene3D" id="3.30.565.10">
    <property type="entry name" value="Histidine kinase-like ATPase, C-terminal domain"/>
    <property type="match status" value="1"/>
</dbReference>
<keyword evidence="9 17" id="KW-0418">Kinase</keyword>
<keyword evidence="10" id="KW-0067">ATP-binding</keyword>
<dbReference type="InterPro" id="IPR003661">
    <property type="entry name" value="HisK_dim/P_dom"/>
</dbReference>
<feature type="transmembrane region" description="Helical" evidence="14">
    <location>
        <begin position="7"/>
        <end position="30"/>
    </location>
</feature>
<evidence type="ECO:0000256" key="10">
    <source>
        <dbReference type="ARBA" id="ARBA00022840"/>
    </source>
</evidence>
<dbReference type="RefSeq" id="WP_203355858.1">
    <property type="nucleotide sequence ID" value="NZ_CP069127.1"/>
</dbReference>
<evidence type="ECO:0000256" key="6">
    <source>
        <dbReference type="ARBA" id="ARBA00022679"/>
    </source>
</evidence>
<keyword evidence="18" id="KW-1185">Reference proteome</keyword>
<dbReference type="SMART" id="SM00388">
    <property type="entry name" value="HisKA"/>
    <property type="match status" value="1"/>
</dbReference>
<dbReference type="Pfam" id="PF00672">
    <property type="entry name" value="HAMP"/>
    <property type="match status" value="1"/>
</dbReference>
<evidence type="ECO:0000313" key="17">
    <source>
        <dbReference type="EMBL" id="QRG68860.1"/>
    </source>
</evidence>
<dbReference type="EC" id="2.7.13.3" evidence="3"/>
<dbReference type="GO" id="GO:0016301">
    <property type="term" value="F:kinase activity"/>
    <property type="evidence" value="ECO:0007669"/>
    <property type="project" value="UniProtKB-KW"/>
</dbReference>
<dbReference type="PANTHER" id="PTHR45436">
    <property type="entry name" value="SENSOR HISTIDINE KINASE YKOH"/>
    <property type="match status" value="1"/>
</dbReference>
<dbReference type="PROSITE" id="PS50109">
    <property type="entry name" value="HIS_KIN"/>
    <property type="match status" value="1"/>
</dbReference>
<dbReference type="SUPFAM" id="SSF158472">
    <property type="entry name" value="HAMP domain-like"/>
    <property type="match status" value="1"/>
</dbReference>
<evidence type="ECO:0000313" key="18">
    <source>
        <dbReference type="Proteomes" id="UP000596248"/>
    </source>
</evidence>
<dbReference type="SUPFAM" id="SSF47384">
    <property type="entry name" value="Homodimeric domain of signal transducing histidine kinase"/>
    <property type="match status" value="1"/>
</dbReference>
<keyword evidence="4" id="KW-1003">Cell membrane</keyword>
<name>A0ABX7FV44_BRECH</name>
<dbReference type="PRINTS" id="PR00344">
    <property type="entry name" value="BCTRLSENSOR"/>
</dbReference>
<dbReference type="Pfam" id="PF00512">
    <property type="entry name" value="HisKA"/>
    <property type="match status" value="1"/>
</dbReference>
<dbReference type="Gene3D" id="1.10.287.130">
    <property type="match status" value="1"/>
</dbReference>
<proteinExistence type="predicted"/>
<evidence type="ECO:0000256" key="8">
    <source>
        <dbReference type="ARBA" id="ARBA00022741"/>
    </source>
</evidence>
<evidence type="ECO:0000259" key="15">
    <source>
        <dbReference type="PROSITE" id="PS50109"/>
    </source>
</evidence>
<evidence type="ECO:0000256" key="3">
    <source>
        <dbReference type="ARBA" id="ARBA00012438"/>
    </source>
</evidence>